<dbReference type="InterPro" id="IPR023468">
    <property type="entry name" value="Riboflavin_kinase"/>
</dbReference>
<evidence type="ECO:0000256" key="2">
    <source>
        <dbReference type="ARBA" id="ARBA00010214"/>
    </source>
</evidence>
<comment type="pathway">
    <text evidence="1">Cofactor biosynthesis; FAD biosynthesis; FAD from FMN: step 1/1.</text>
</comment>
<dbReference type="PANTHER" id="PTHR22749">
    <property type="entry name" value="RIBOFLAVIN KINASE/FMN ADENYLYLTRANSFERASE"/>
    <property type="match status" value="1"/>
</dbReference>
<name>A0A561CQB6_9BACI</name>
<dbReference type="GO" id="GO:0008531">
    <property type="term" value="F:riboflavin kinase activity"/>
    <property type="evidence" value="ECO:0007669"/>
    <property type="project" value="TreeGrafter"/>
</dbReference>
<keyword evidence="14" id="KW-1185">Reference proteome</keyword>
<organism evidence="13 14">
    <name type="scientific">Neobacillus bataviensis</name>
    <dbReference type="NCBI Taxonomy" id="220685"/>
    <lineage>
        <taxon>Bacteria</taxon>
        <taxon>Bacillati</taxon>
        <taxon>Bacillota</taxon>
        <taxon>Bacilli</taxon>
        <taxon>Bacillales</taxon>
        <taxon>Bacillaceae</taxon>
        <taxon>Neobacillus</taxon>
    </lineage>
</organism>
<dbReference type="NCBIfam" id="TIGR00125">
    <property type="entry name" value="cyt_tran_rel"/>
    <property type="match status" value="1"/>
</dbReference>
<dbReference type="EC" id="2.7.7.2" evidence="3"/>
<proteinExistence type="inferred from homology"/>
<protein>
    <recommendedName>
        <fullName evidence="3">FAD synthase</fullName>
        <ecNumber evidence="3">2.7.7.2</ecNumber>
    </recommendedName>
</protein>
<evidence type="ECO:0000256" key="9">
    <source>
        <dbReference type="ARBA" id="ARBA00022827"/>
    </source>
</evidence>
<dbReference type="SUPFAM" id="SSF52374">
    <property type="entry name" value="Nucleotidylyl transferase"/>
    <property type="match status" value="1"/>
</dbReference>
<dbReference type="InterPro" id="IPR014729">
    <property type="entry name" value="Rossmann-like_a/b/a_fold"/>
</dbReference>
<keyword evidence="4" id="KW-0285">Flavoprotein</keyword>
<comment type="catalytic activity">
    <reaction evidence="11">
        <text>FMN + ATP + H(+) = FAD + diphosphate</text>
        <dbReference type="Rhea" id="RHEA:17237"/>
        <dbReference type="ChEBI" id="CHEBI:15378"/>
        <dbReference type="ChEBI" id="CHEBI:30616"/>
        <dbReference type="ChEBI" id="CHEBI:33019"/>
        <dbReference type="ChEBI" id="CHEBI:57692"/>
        <dbReference type="ChEBI" id="CHEBI:58210"/>
        <dbReference type="EC" id="2.7.7.2"/>
    </reaction>
</comment>
<evidence type="ECO:0000256" key="4">
    <source>
        <dbReference type="ARBA" id="ARBA00022630"/>
    </source>
</evidence>
<dbReference type="GO" id="GO:0009231">
    <property type="term" value="P:riboflavin biosynthetic process"/>
    <property type="evidence" value="ECO:0007669"/>
    <property type="project" value="InterPro"/>
</dbReference>
<dbReference type="PANTHER" id="PTHR22749:SF6">
    <property type="entry name" value="RIBOFLAVIN KINASE"/>
    <property type="match status" value="1"/>
</dbReference>
<dbReference type="Pfam" id="PF06574">
    <property type="entry name" value="FAD_syn"/>
    <property type="match status" value="1"/>
</dbReference>
<evidence type="ECO:0000256" key="3">
    <source>
        <dbReference type="ARBA" id="ARBA00012393"/>
    </source>
</evidence>
<dbReference type="UniPathway" id="UPA00277">
    <property type="reaction ID" value="UER00407"/>
</dbReference>
<dbReference type="InterPro" id="IPR004821">
    <property type="entry name" value="Cyt_trans-like"/>
</dbReference>
<evidence type="ECO:0000256" key="5">
    <source>
        <dbReference type="ARBA" id="ARBA00022643"/>
    </source>
</evidence>
<dbReference type="CDD" id="cd02064">
    <property type="entry name" value="FAD_synthetase_N"/>
    <property type="match status" value="1"/>
</dbReference>
<feature type="domain" description="FAD synthetase" evidence="12">
    <location>
        <begin position="17"/>
        <end position="168"/>
    </location>
</feature>
<evidence type="ECO:0000256" key="6">
    <source>
        <dbReference type="ARBA" id="ARBA00022679"/>
    </source>
</evidence>
<reference evidence="13 14" key="1">
    <citation type="submission" date="2019-06" db="EMBL/GenBank/DDBJ databases">
        <title>Sorghum-associated microbial communities from plants grown in Nebraska, USA.</title>
        <authorList>
            <person name="Schachtman D."/>
        </authorList>
    </citation>
    <scope>NUCLEOTIDE SEQUENCE [LARGE SCALE GENOMIC DNA]</scope>
    <source>
        <strain evidence="13 14">2482</strain>
    </source>
</reference>
<keyword evidence="8" id="KW-0547">Nucleotide-binding</keyword>
<dbReference type="AlphaFoldDB" id="A0A561CQB6"/>
<dbReference type="GO" id="GO:0009398">
    <property type="term" value="P:FMN biosynthetic process"/>
    <property type="evidence" value="ECO:0007669"/>
    <property type="project" value="TreeGrafter"/>
</dbReference>
<sequence length="270" mass="30529">MEIEYITHSLDAVITMSEHHVMALGFFDGVHLGHQSLLQQAKAIAKKEGVKFTVMTFDPHPHEIIKRDTDRRYITPLDAKLERIAAIGADKIFVVKFNFSFASLPADNFIQKYIVGLNAKHVVVGFDFTFGHKAQGDVDYLHHFSKERSYEVTVISKQTRNNQRISSTLIRKLISEGDVHRIPHYLGKHYEISGCLVESPIQAFHIHRKYMMPKPGLYQVEILSGTKTTMGYLRCDGESCQLSSSALVSLKSGEITVKFLHQSLIQTVSV</sequence>
<evidence type="ECO:0000256" key="1">
    <source>
        <dbReference type="ARBA" id="ARBA00004726"/>
    </source>
</evidence>
<dbReference type="EMBL" id="VIVN01000015">
    <property type="protein sequence ID" value="TWD93429.1"/>
    <property type="molecule type" value="Genomic_DNA"/>
</dbReference>
<evidence type="ECO:0000256" key="11">
    <source>
        <dbReference type="ARBA" id="ARBA00049494"/>
    </source>
</evidence>
<evidence type="ECO:0000259" key="12">
    <source>
        <dbReference type="Pfam" id="PF06574"/>
    </source>
</evidence>
<evidence type="ECO:0000256" key="8">
    <source>
        <dbReference type="ARBA" id="ARBA00022741"/>
    </source>
</evidence>
<keyword evidence="6 13" id="KW-0808">Transferase</keyword>
<evidence type="ECO:0000256" key="10">
    <source>
        <dbReference type="ARBA" id="ARBA00022840"/>
    </source>
</evidence>
<dbReference type="FunFam" id="3.40.50.620:FF:000021">
    <property type="entry name" value="Riboflavin biosynthesis protein"/>
    <property type="match status" value="1"/>
</dbReference>
<dbReference type="Gene3D" id="3.40.50.620">
    <property type="entry name" value="HUPs"/>
    <property type="match status" value="1"/>
</dbReference>
<keyword evidence="13" id="KW-0418">Kinase</keyword>
<dbReference type="GO" id="GO:0003919">
    <property type="term" value="F:FMN adenylyltransferase activity"/>
    <property type="evidence" value="ECO:0007669"/>
    <property type="project" value="UniProtKB-EC"/>
</dbReference>
<keyword evidence="5" id="KW-0288">FMN</keyword>
<keyword evidence="10" id="KW-0067">ATP-binding</keyword>
<comment type="caution">
    <text evidence="13">The sequence shown here is derived from an EMBL/GenBank/DDBJ whole genome shotgun (WGS) entry which is preliminary data.</text>
</comment>
<dbReference type="RefSeq" id="WP_144567588.1">
    <property type="nucleotide sequence ID" value="NZ_VIVN01000015.1"/>
</dbReference>
<gene>
    <name evidence="13" type="ORF">FB550_11566</name>
</gene>
<dbReference type="InterPro" id="IPR015864">
    <property type="entry name" value="FAD_synthase"/>
</dbReference>
<evidence type="ECO:0000313" key="13">
    <source>
        <dbReference type="EMBL" id="TWD93429.1"/>
    </source>
</evidence>
<keyword evidence="7 13" id="KW-0548">Nucleotidyltransferase</keyword>
<dbReference type="Proteomes" id="UP000319671">
    <property type="component" value="Unassembled WGS sequence"/>
</dbReference>
<dbReference type="GO" id="GO:0006747">
    <property type="term" value="P:FAD biosynthetic process"/>
    <property type="evidence" value="ECO:0007669"/>
    <property type="project" value="UniProtKB-UniPathway"/>
</dbReference>
<dbReference type="GO" id="GO:0005524">
    <property type="term" value="F:ATP binding"/>
    <property type="evidence" value="ECO:0007669"/>
    <property type="project" value="UniProtKB-KW"/>
</dbReference>
<comment type="similarity">
    <text evidence="2">Belongs to the RibF family.</text>
</comment>
<accession>A0A561CQB6</accession>
<evidence type="ECO:0000256" key="7">
    <source>
        <dbReference type="ARBA" id="ARBA00022695"/>
    </source>
</evidence>
<evidence type="ECO:0000313" key="14">
    <source>
        <dbReference type="Proteomes" id="UP000319671"/>
    </source>
</evidence>
<keyword evidence="9" id="KW-0274">FAD</keyword>